<name>A0A8H6C361_CANAX</name>
<dbReference type="Proteomes" id="UP000536275">
    <property type="component" value="Unassembled WGS sequence"/>
</dbReference>
<evidence type="ECO:0000313" key="2">
    <source>
        <dbReference type="EMBL" id="KAF6071945.1"/>
    </source>
</evidence>
<proteinExistence type="predicted"/>
<organism evidence="2 3">
    <name type="scientific">Candida albicans</name>
    <name type="common">Yeast</name>
    <dbReference type="NCBI Taxonomy" id="5476"/>
    <lineage>
        <taxon>Eukaryota</taxon>
        <taxon>Fungi</taxon>
        <taxon>Dikarya</taxon>
        <taxon>Ascomycota</taxon>
        <taxon>Saccharomycotina</taxon>
        <taxon>Pichiomycetes</taxon>
        <taxon>Debaryomycetaceae</taxon>
        <taxon>Candida/Lodderomyces clade</taxon>
        <taxon>Candida</taxon>
    </lineage>
</organism>
<reference evidence="2 3" key="1">
    <citation type="submission" date="2020-03" db="EMBL/GenBank/DDBJ databases">
        <title>FDA dAtabase for Regulatory Grade micrObial Sequences (FDA-ARGOS): Supporting development and validation of Infectious Disease Dx tests.</title>
        <authorList>
            <person name="Campos J."/>
            <person name="Goldberg B."/>
            <person name="Tallon L."/>
            <person name="Sadzewicz L."/>
            <person name="Vavikolanu K."/>
            <person name="Mehta A."/>
            <person name="Aluvathingal J."/>
            <person name="Nadendla S."/>
            <person name="Nandy P."/>
            <person name="Geyer C."/>
            <person name="Yan Y."/>
            <person name="Sichtig H."/>
        </authorList>
    </citation>
    <scope>NUCLEOTIDE SEQUENCE [LARGE SCALE GENOMIC DNA]</scope>
    <source>
        <strain evidence="2 3">FDAARGOS_656</strain>
    </source>
</reference>
<accession>A0A8H6C361</accession>
<protein>
    <submittedName>
        <fullName evidence="2">Uncharacterized protein</fullName>
    </submittedName>
</protein>
<feature type="region of interest" description="Disordered" evidence="1">
    <location>
        <begin position="1"/>
        <end position="25"/>
    </location>
</feature>
<dbReference type="EMBL" id="JABWAD010000010">
    <property type="protein sequence ID" value="KAF6071945.1"/>
    <property type="molecule type" value="Genomic_DNA"/>
</dbReference>
<dbReference type="AlphaFoldDB" id="A0A8H6C361"/>
<evidence type="ECO:0000313" key="3">
    <source>
        <dbReference type="Proteomes" id="UP000536275"/>
    </source>
</evidence>
<feature type="compositionally biased region" description="Basic and acidic residues" evidence="1">
    <location>
        <begin position="1"/>
        <end position="14"/>
    </location>
</feature>
<comment type="caution">
    <text evidence="2">The sequence shown here is derived from an EMBL/GenBank/DDBJ whole genome shotgun (WGS) entry which is preliminary data.</text>
</comment>
<evidence type="ECO:0000256" key="1">
    <source>
        <dbReference type="SAM" id="MobiDB-lite"/>
    </source>
</evidence>
<sequence>MSSEEKDLSPHRISDISTKSGKNGETIVVIRMKNQLVREMSEEEFKLAAPKSYAKLKARQNPSNKK</sequence>
<gene>
    <name evidence="2" type="ORF">FOB64_000899</name>
</gene>